<dbReference type="EMBL" id="CP041692">
    <property type="protein sequence ID" value="QDP95177.1"/>
    <property type="molecule type" value="Genomic_DNA"/>
</dbReference>
<protein>
    <submittedName>
        <fullName evidence="1">Uncharacterized protein</fullName>
    </submittedName>
</protein>
<evidence type="ECO:0000313" key="1">
    <source>
        <dbReference type="EMBL" id="QDP95177.1"/>
    </source>
</evidence>
<dbReference type="OrthoDB" id="5043675at2"/>
<gene>
    <name evidence="1" type="ORF">FOE78_03935</name>
</gene>
<dbReference type="AlphaFoldDB" id="A0A516PVF8"/>
<dbReference type="KEGG" id="mik:FOE78_03935"/>
<organism evidence="1 2">
    <name type="scientific">Microlunatus elymi</name>
    <dbReference type="NCBI Taxonomy" id="2596828"/>
    <lineage>
        <taxon>Bacteria</taxon>
        <taxon>Bacillati</taxon>
        <taxon>Actinomycetota</taxon>
        <taxon>Actinomycetes</taxon>
        <taxon>Propionibacteriales</taxon>
        <taxon>Propionibacteriaceae</taxon>
        <taxon>Microlunatus</taxon>
    </lineage>
</organism>
<evidence type="ECO:0000313" key="2">
    <source>
        <dbReference type="Proteomes" id="UP000319263"/>
    </source>
</evidence>
<dbReference type="Proteomes" id="UP000319263">
    <property type="component" value="Chromosome"/>
</dbReference>
<reference evidence="1 2" key="1">
    <citation type="submission" date="2019-07" db="EMBL/GenBank/DDBJ databases">
        <title>Microlunatus dokdonensis sp. nov. isolated from the rhizospheric soil of the wild plant Elymus tsukushiensis.</title>
        <authorList>
            <person name="Ghim S.-Y."/>
            <person name="Hwang Y.-J."/>
            <person name="Son J.-S."/>
            <person name="Shin J.-H."/>
        </authorList>
    </citation>
    <scope>NUCLEOTIDE SEQUENCE [LARGE SCALE GENOMIC DNA]</scope>
    <source>
        <strain evidence="1 2">KUDC0627</strain>
    </source>
</reference>
<accession>A0A516PVF8</accession>
<proteinExistence type="predicted"/>
<sequence>MIMDRLLFGDNQFFGVNHMSEEKARAQQMRFQDTRAIMQVLDAAYDEGITTFMCTTHDRVGEICSVVRADPDRYDRMTFFPCMPYAHKYANAVTDYGMIGALKQFMPDSGFFDAALRGTSSLARKDIEGIVTLLVDAEMKMFQGLPTPAIWLQNVVTDLLLGLGFDEAFRIFADHVRSRYNAEPGFITMNLPLLLDRLAGVGVENPLVCSNINKIGFRMSGGPDAYARALRERQARVVAMSVFASGAIPAAEAIDWVCSQPGVESIVFGASSRSNIASTRALVDEHWGTRV</sequence>
<keyword evidence="2" id="KW-1185">Reference proteome</keyword>
<name>A0A516PVF8_9ACTN</name>